<dbReference type="RefSeq" id="WP_009889354.1">
    <property type="nucleotide sequence ID" value="NZ_BDSN01000017.1"/>
</dbReference>
<organism evidence="2 5">
    <name type="scientific">Clostridioides difficile</name>
    <name type="common">Peptoclostridium difficile</name>
    <dbReference type="NCBI Taxonomy" id="1496"/>
    <lineage>
        <taxon>Bacteria</taxon>
        <taxon>Bacillati</taxon>
        <taxon>Bacillota</taxon>
        <taxon>Clostridia</taxon>
        <taxon>Peptostreptococcales</taxon>
        <taxon>Peptostreptococcaceae</taxon>
        <taxon>Clostridioides</taxon>
    </lineage>
</organism>
<keyword evidence="1" id="KW-0472">Membrane</keyword>
<keyword evidence="1" id="KW-1133">Transmembrane helix</keyword>
<comment type="caution">
    <text evidence="2">The sequence shown here is derived from an EMBL/GenBank/DDBJ whole genome shotgun (WGS) entry which is preliminary data.</text>
</comment>
<accession>A0AAN5VP21</accession>
<evidence type="ECO:0000313" key="4">
    <source>
        <dbReference type="Proteomes" id="UP000372533"/>
    </source>
</evidence>
<reference evidence="3 4" key="2">
    <citation type="submission" date="2019-04" db="EMBL/GenBank/DDBJ databases">
        <authorList>
            <consortium name="Pathogen Informatics"/>
        </authorList>
    </citation>
    <scope>NUCLEOTIDE SEQUENCE [LARGE SCALE GENOMIC DNA]</scope>
    <source>
        <strain evidence="4">tl291</strain>
        <strain evidence="3">Tl291</strain>
    </source>
</reference>
<evidence type="ECO:0000313" key="2">
    <source>
        <dbReference type="EMBL" id="HBH1543911.1"/>
    </source>
</evidence>
<name>A0AAN5VP21_CLODI</name>
<reference evidence="2" key="3">
    <citation type="submission" date="2021-06" db="EMBL/GenBank/DDBJ databases">
        <authorList>
            <consortium name="NCBI Pathogen Detection Project"/>
        </authorList>
    </citation>
    <scope>NUCLEOTIDE SEQUENCE</scope>
    <source>
        <strain evidence="2">HN1000</strain>
    </source>
</reference>
<dbReference type="EMBL" id="CAAJVP010000009">
    <property type="protein sequence ID" value="VHY09641.1"/>
    <property type="molecule type" value="Genomic_DNA"/>
</dbReference>
<evidence type="ECO:0000313" key="5">
    <source>
        <dbReference type="Proteomes" id="UP000878956"/>
    </source>
</evidence>
<reference evidence="2" key="1">
    <citation type="journal article" date="2018" name="Genome Biol.">
        <title>SKESA: strategic k-mer extension for scrupulous assemblies.</title>
        <authorList>
            <person name="Souvorov A."/>
            <person name="Agarwala R."/>
            <person name="Lipman D.J."/>
        </authorList>
    </citation>
    <scope>NUCLEOTIDE SEQUENCE</scope>
    <source>
        <strain evidence="2">HN1000</strain>
    </source>
</reference>
<dbReference type="Proteomes" id="UP000372533">
    <property type="component" value="Unassembled WGS sequence"/>
</dbReference>
<dbReference type="Proteomes" id="UP000878956">
    <property type="component" value="Unassembled WGS sequence"/>
</dbReference>
<evidence type="ECO:0000313" key="3">
    <source>
        <dbReference type="EMBL" id="VHY09641.1"/>
    </source>
</evidence>
<proteinExistence type="predicted"/>
<gene>
    <name evidence="2" type="ORF">KRM00_003446</name>
    <name evidence="3" type="ORF">SAMEA1402366_02206</name>
</gene>
<sequence>MLVRVKIVIGATIRYLIKHKVNYCNKKSLDKLELKYGNIDREKAVKLEIFYQYLIELEYIEMSLLIRRLDTAITSLALVSIITIASYYLIRKNV</sequence>
<dbReference type="EMBL" id="DAEPXK010000052">
    <property type="protein sequence ID" value="HBH1543911.1"/>
    <property type="molecule type" value="Genomic_DNA"/>
</dbReference>
<protein>
    <submittedName>
        <fullName evidence="2">Uncharacterized protein</fullName>
    </submittedName>
</protein>
<keyword evidence="1" id="KW-0812">Transmembrane</keyword>
<dbReference type="AlphaFoldDB" id="A0AAN5VP21"/>
<evidence type="ECO:0000256" key="1">
    <source>
        <dbReference type="SAM" id="Phobius"/>
    </source>
</evidence>
<feature type="transmembrane region" description="Helical" evidence="1">
    <location>
        <begin position="72"/>
        <end position="90"/>
    </location>
</feature>